<dbReference type="Proteomes" id="UP000255087">
    <property type="component" value="Unassembled WGS sequence"/>
</dbReference>
<organism evidence="1 2">
    <name type="scientific">Yersinia pseudotuberculosis</name>
    <dbReference type="NCBI Taxonomy" id="633"/>
    <lineage>
        <taxon>Bacteria</taxon>
        <taxon>Pseudomonadati</taxon>
        <taxon>Pseudomonadota</taxon>
        <taxon>Gammaproteobacteria</taxon>
        <taxon>Enterobacterales</taxon>
        <taxon>Yersiniaceae</taxon>
        <taxon>Yersinia</taxon>
    </lineage>
</organism>
<accession>A0A380QC24</accession>
<dbReference type="AlphaFoldDB" id="A0A380QC24"/>
<name>A0A380QC24_YERPU</name>
<protein>
    <submittedName>
        <fullName evidence="1">Uncharacterized protein</fullName>
    </submittedName>
</protein>
<sequence>MLIMRYFSGIATPVIAGYHADSERSQQCESFPAGLIGSGAESVGQNVAIFGVICVPQSVLLSLAADETSLLIEFVYERHISMSDRR</sequence>
<gene>
    <name evidence="1" type="ORF">NCTC8580_03389</name>
</gene>
<dbReference type="EMBL" id="UHJC01000001">
    <property type="protein sequence ID" value="SUP85035.1"/>
    <property type="molecule type" value="Genomic_DNA"/>
</dbReference>
<proteinExistence type="predicted"/>
<evidence type="ECO:0000313" key="2">
    <source>
        <dbReference type="Proteomes" id="UP000255087"/>
    </source>
</evidence>
<evidence type="ECO:0000313" key="1">
    <source>
        <dbReference type="EMBL" id="SUP85035.1"/>
    </source>
</evidence>
<reference evidence="1 2" key="1">
    <citation type="submission" date="2018-06" db="EMBL/GenBank/DDBJ databases">
        <authorList>
            <consortium name="Pathogen Informatics"/>
            <person name="Doyle S."/>
        </authorList>
    </citation>
    <scope>NUCLEOTIDE SEQUENCE [LARGE SCALE GENOMIC DNA]</scope>
    <source>
        <strain evidence="1 2">NCTC8580</strain>
    </source>
</reference>